<name>A0A1H4AWC4_9SPHI</name>
<dbReference type="AlphaFoldDB" id="A0A1H4AWC4"/>
<proteinExistence type="inferred from homology"/>
<dbReference type="OrthoDB" id="9813569at2"/>
<evidence type="ECO:0000313" key="5">
    <source>
        <dbReference type="EMBL" id="SEA40157.1"/>
    </source>
</evidence>
<evidence type="ECO:0000256" key="1">
    <source>
        <dbReference type="ARBA" id="ARBA00010688"/>
    </source>
</evidence>
<keyword evidence="6" id="KW-1185">Reference proteome</keyword>
<dbReference type="PROSITE" id="PS00583">
    <property type="entry name" value="PFKB_KINASES_1"/>
    <property type="match status" value="1"/>
</dbReference>
<keyword evidence="2" id="KW-0808">Transferase</keyword>
<dbReference type="RefSeq" id="WP_090555777.1">
    <property type="nucleotide sequence ID" value="NZ_FNRA01000003.1"/>
</dbReference>
<evidence type="ECO:0000259" key="4">
    <source>
        <dbReference type="Pfam" id="PF00294"/>
    </source>
</evidence>
<dbReference type="SUPFAM" id="SSF53613">
    <property type="entry name" value="Ribokinase-like"/>
    <property type="match status" value="1"/>
</dbReference>
<dbReference type="InterPro" id="IPR002173">
    <property type="entry name" value="Carboh/pur_kinase_PfkB_CS"/>
</dbReference>
<dbReference type="InterPro" id="IPR050306">
    <property type="entry name" value="PfkB_Carbo_kinase"/>
</dbReference>
<dbReference type="GO" id="GO:0016301">
    <property type="term" value="F:kinase activity"/>
    <property type="evidence" value="ECO:0007669"/>
    <property type="project" value="UniProtKB-KW"/>
</dbReference>
<dbReference type="EMBL" id="FNRA01000003">
    <property type="protein sequence ID" value="SEA40157.1"/>
    <property type="molecule type" value="Genomic_DNA"/>
</dbReference>
<sequence length="304" mass="32701">MNKSSVKPRIICFGEILWDNLPSGRTAGGAPMNVAYHLNRSGAESQLISRIGNDPAGAGLIDFSRQKGLPTDLLQTDPDHPTGEVIAKVMDNHEVVYDILPGAAWDFIAPAPELEQLAANADAFVFGSLAARSSVSRETLLQTLESATFRVLDINLRVPNYSKEILHLLLSKADLLKLNNDELTLLTGWFYKSGAPENDSISFLQQNYGIKEIIVTKGGEGASYYSGTSAYTGEAYKVTVADTVGAGDSFLAAFLYKKLTGTDIPQTLDYALAMGAFIAGQSGACPAYTLPDLDRFIAAQQARN</sequence>
<dbReference type="CDD" id="cd01167">
    <property type="entry name" value="bac_FRK"/>
    <property type="match status" value="1"/>
</dbReference>
<reference evidence="5 6" key="1">
    <citation type="submission" date="2016-10" db="EMBL/GenBank/DDBJ databases">
        <authorList>
            <person name="de Groot N.N."/>
        </authorList>
    </citation>
    <scope>NUCLEOTIDE SEQUENCE [LARGE SCALE GENOMIC DNA]</scope>
    <source>
        <strain evidence="5 6">DSM 19033</strain>
    </source>
</reference>
<comment type="similarity">
    <text evidence="1">Belongs to the carbohydrate kinase PfkB family.</text>
</comment>
<evidence type="ECO:0000313" key="6">
    <source>
        <dbReference type="Proteomes" id="UP000198850"/>
    </source>
</evidence>
<organism evidence="5 6">
    <name type="scientific">Pedobacter hartonius</name>
    <dbReference type="NCBI Taxonomy" id="425514"/>
    <lineage>
        <taxon>Bacteria</taxon>
        <taxon>Pseudomonadati</taxon>
        <taxon>Bacteroidota</taxon>
        <taxon>Sphingobacteriia</taxon>
        <taxon>Sphingobacteriales</taxon>
        <taxon>Sphingobacteriaceae</taxon>
        <taxon>Pedobacter</taxon>
    </lineage>
</organism>
<dbReference type="InterPro" id="IPR029056">
    <property type="entry name" value="Ribokinase-like"/>
</dbReference>
<dbReference type="Proteomes" id="UP000198850">
    <property type="component" value="Unassembled WGS sequence"/>
</dbReference>
<dbReference type="PROSITE" id="PS00584">
    <property type="entry name" value="PFKB_KINASES_2"/>
    <property type="match status" value="1"/>
</dbReference>
<accession>A0A1H4AWC4</accession>
<feature type="domain" description="Carbohydrate kinase PfkB" evidence="4">
    <location>
        <begin position="25"/>
        <end position="286"/>
    </location>
</feature>
<dbReference type="PANTHER" id="PTHR43085:SF57">
    <property type="entry name" value="CARBOHYDRATE KINASE PFKB DOMAIN-CONTAINING PROTEIN"/>
    <property type="match status" value="1"/>
</dbReference>
<evidence type="ECO:0000256" key="2">
    <source>
        <dbReference type="ARBA" id="ARBA00022679"/>
    </source>
</evidence>
<gene>
    <name evidence="5" type="ORF">SAMN05443550_103115</name>
</gene>
<dbReference type="Gene3D" id="3.40.1190.20">
    <property type="match status" value="1"/>
</dbReference>
<protein>
    <submittedName>
        <fullName evidence="5">Fructokinase</fullName>
    </submittedName>
</protein>
<keyword evidence="3 5" id="KW-0418">Kinase</keyword>
<evidence type="ECO:0000256" key="3">
    <source>
        <dbReference type="ARBA" id="ARBA00022777"/>
    </source>
</evidence>
<dbReference type="Pfam" id="PF00294">
    <property type="entry name" value="PfkB"/>
    <property type="match status" value="1"/>
</dbReference>
<dbReference type="InterPro" id="IPR011611">
    <property type="entry name" value="PfkB_dom"/>
</dbReference>
<dbReference type="STRING" id="425514.SAMN05443550_103115"/>
<dbReference type="PANTHER" id="PTHR43085">
    <property type="entry name" value="HEXOKINASE FAMILY MEMBER"/>
    <property type="match status" value="1"/>
</dbReference>